<evidence type="ECO:0000313" key="1">
    <source>
        <dbReference type="EMBL" id="KAK9220904.1"/>
    </source>
</evidence>
<sequence>MHSRLPHHSQAAAAAEIENNPKSLTVECHLPCSRYHRTPVASQSWARIAVVERQLLCLTSLTALAVIKRRHAAASLAR</sequence>
<gene>
    <name evidence="1" type="ORF">WN944_009328</name>
</gene>
<accession>A0AAP0QZQ5</accession>
<comment type="caution">
    <text evidence="1">The sequence shown here is derived from an EMBL/GenBank/DDBJ whole genome shotgun (WGS) entry which is preliminary data.</text>
</comment>
<organism evidence="1 2">
    <name type="scientific">Citrus x changshan-huyou</name>
    <dbReference type="NCBI Taxonomy" id="2935761"/>
    <lineage>
        <taxon>Eukaryota</taxon>
        <taxon>Viridiplantae</taxon>
        <taxon>Streptophyta</taxon>
        <taxon>Embryophyta</taxon>
        <taxon>Tracheophyta</taxon>
        <taxon>Spermatophyta</taxon>
        <taxon>Magnoliopsida</taxon>
        <taxon>eudicotyledons</taxon>
        <taxon>Gunneridae</taxon>
        <taxon>Pentapetalae</taxon>
        <taxon>rosids</taxon>
        <taxon>malvids</taxon>
        <taxon>Sapindales</taxon>
        <taxon>Rutaceae</taxon>
        <taxon>Aurantioideae</taxon>
        <taxon>Citrus</taxon>
    </lineage>
</organism>
<dbReference type="AlphaFoldDB" id="A0AAP0QZQ5"/>
<dbReference type="EMBL" id="JBCGBO010000002">
    <property type="protein sequence ID" value="KAK9220904.1"/>
    <property type="molecule type" value="Genomic_DNA"/>
</dbReference>
<name>A0AAP0QZQ5_9ROSI</name>
<reference evidence="1 2" key="1">
    <citation type="submission" date="2024-05" db="EMBL/GenBank/DDBJ databases">
        <title>Haplotype-resolved chromosome-level genome assembly of Huyou (Citrus changshanensis).</title>
        <authorList>
            <person name="Miao C."/>
            <person name="Chen W."/>
            <person name="Wu Y."/>
            <person name="Wang L."/>
            <person name="Zhao S."/>
            <person name="Grierson D."/>
            <person name="Xu C."/>
            <person name="Chen K."/>
        </authorList>
    </citation>
    <scope>NUCLEOTIDE SEQUENCE [LARGE SCALE GENOMIC DNA]</scope>
    <source>
        <strain evidence="1">01-14</strain>
        <tissue evidence="1">Leaf</tissue>
    </source>
</reference>
<dbReference type="Proteomes" id="UP001428341">
    <property type="component" value="Unassembled WGS sequence"/>
</dbReference>
<proteinExistence type="predicted"/>
<protein>
    <submittedName>
        <fullName evidence="1">Uncharacterized protein</fullName>
    </submittedName>
</protein>
<keyword evidence="2" id="KW-1185">Reference proteome</keyword>
<evidence type="ECO:0000313" key="2">
    <source>
        <dbReference type="Proteomes" id="UP001428341"/>
    </source>
</evidence>